<dbReference type="RefSeq" id="XP_058331604.1">
    <property type="nucleotide sequence ID" value="XM_058472601.1"/>
</dbReference>
<evidence type="ECO:0000313" key="3">
    <source>
        <dbReference type="Proteomes" id="UP001150941"/>
    </source>
</evidence>
<protein>
    <recommendedName>
        <fullName evidence="4">Serine/arginine repetitive matrix protein 1</fullName>
    </recommendedName>
</protein>
<feature type="compositionally biased region" description="Low complexity" evidence="1">
    <location>
        <begin position="42"/>
        <end position="51"/>
    </location>
</feature>
<organism evidence="2 3">
    <name type="scientific">Penicillium chermesinum</name>
    <dbReference type="NCBI Taxonomy" id="63820"/>
    <lineage>
        <taxon>Eukaryota</taxon>
        <taxon>Fungi</taxon>
        <taxon>Dikarya</taxon>
        <taxon>Ascomycota</taxon>
        <taxon>Pezizomycotina</taxon>
        <taxon>Eurotiomycetes</taxon>
        <taxon>Eurotiomycetidae</taxon>
        <taxon>Eurotiales</taxon>
        <taxon>Aspergillaceae</taxon>
        <taxon>Penicillium</taxon>
    </lineage>
</organism>
<proteinExistence type="predicted"/>
<dbReference type="GeneID" id="83199904"/>
<keyword evidence="3" id="KW-1185">Reference proteome</keyword>
<feature type="compositionally biased region" description="Basic and acidic residues" evidence="1">
    <location>
        <begin position="84"/>
        <end position="100"/>
    </location>
</feature>
<evidence type="ECO:0000256" key="1">
    <source>
        <dbReference type="SAM" id="MobiDB-lite"/>
    </source>
</evidence>
<evidence type="ECO:0000313" key="2">
    <source>
        <dbReference type="EMBL" id="KAJ5238685.1"/>
    </source>
</evidence>
<accession>A0A9W9P6G3</accession>
<dbReference type="AlphaFoldDB" id="A0A9W9P6G3"/>
<feature type="compositionally biased region" description="Polar residues" evidence="1">
    <location>
        <begin position="101"/>
        <end position="132"/>
    </location>
</feature>
<feature type="compositionally biased region" description="Basic and acidic residues" evidence="1">
    <location>
        <begin position="52"/>
        <end position="67"/>
    </location>
</feature>
<dbReference type="Proteomes" id="UP001150941">
    <property type="component" value="Unassembled WGS sequence"/>
</dbReference>
<evidence type="ECO:0008006" key="4">
    <source>
        <dbReference type="Google" id="ProtNLM"/>
    </source>
</evidence>
<reference evidence="2" key="1">
    <citation type="submission" date="2022-11" db="EMBL/GenBank/DDBJ databases">
        <authorList>
            <person name="Petersen C."/>
        </authorList>
    </citation>
    <scope>NUCLEOTIDE SEQUENCE</scope>
    <source>
        <strain evidence="2">IBT 19713</strain>
    </source>
</reference>
<gene>
    <name evidence="2" type="ORF">N7468_003304</name>
</gene>
<name>A0A9W9P6G3_9EURO</name>
<feature type="region of interest" description="Disordered" evidence="1">
    <location>
        <begin position="1"/>
        <end position="215"/>
    </location>
</feature>
<sequence>MRSGPGTPAYSSPGAKSLSRPPSPLHYAGPARGPPPMRNRSRSPAQQSPSRHYSDRLGPRSHRDREGAFNADAVNCQNGSGSLDRVEKENTKADQSRASRDTPTQPRNSRTSQSPPTGPANDSNPTANTHQASSTLSLLSAPTRPRRGPGSRDGPWGGGPIVRRGPPTTTPPNAPSGPRASFIPNSASAGFSGPGHYRHSTPRQNNPPPLTTSALPKATNHLANLSTVLPGGRMLPSALDAATEKRFSQLEADQEKLLEQLADAQRLKRAGLRDWDRLDRETSICALKSELAEGHLQRIADESLAGGIPF</sequence>
<comment type="caution">
    <text evidence="2">The sequence shown here is derived from an EMBL/GenBank/DDBJ whole genome shotgun (WGS) entry which is preliminary data.</text>
</comment>
<dbReference type="OrthoDB" id="5424692at2759"/>
<reference evidence="2" key="2">
    <citation type="journal article" date="2023" name="IMA Fungus">
        <title>Comparative genomic study of the Penicillium genus elucidates a diverse pangenome and 15 lateral gene transfer events.</title>
        <authorList>
            <person name="Petersen C."/>
            <person name="Sorensen T."/>
            <person name="Nielsen M.R."/>
            <person name="Sondergaard T.E."/>
            <person name="Sorensen J.L."/>
            <person name="Fitzpatrick D.A."/>
            <person name="Frisvad J.C."/>
            <person name="Nielsen K.L."/>
        </authorList>
    </citation>
    <scope>NUCLEOTIDE SEQUENCE</scope>
    <source>
        <strain evidence="2">IBT 19713</strain>
    </source>
</reference>
<dbReference type="EMBL" id="JAPQKS010000003">
    <property type="protein sequence ID" value="KAJ5238685.1"/>
    <property type="molecule type" value="Genomic_DNA"/>
</dbReference>